<organism evidence="14 15">
    <name type="scientific">Heterostelium pallidum (strain ATCC 26659 / Pp 5 / PN500)</name>
    <name type="common">Cellular slime mold</name>
    <name type="synonym">Polysphondylium pallidum</name>
    <dbReference type="NCBI Taxonomy" id="670386"/>
    <lineage>
        <taxon>Eukaryota</taxon>
        <taxon>Amoebozoa</taxon>
        <taxon>Evosea</taxon>
        <taxon>Eumycetozoa</taxon>
        <taxon>Dictyostelia</taxon>
        <taxon>Acytosteliales</taxon>
        <taxon>Acytosteliaceae</taxon>
        <taxon>Heterostelium</taxon>
    </lineage>
</organism>
<dbReference type="EMBL" id="ADBJ01000025">
    <property type="protein sequence ID" value="EFA81377.1"/>
    <property type="molecule type" value="Genomic_DNA"/>
</dbReference>
<evidence type="ECO:0000256" key="12">
    <source>
        <dbReference type="RuleBase" id="RU003832"/>
    </source>
</evidence>
<dbReference type="InterPro" id="IPR038577">
    <property type="entry name" value="GT10-like_C_sf"/>
</dbReference>
<dbReference type="SUPFAM" id="SSF53756">
    <property type="entry name" value="UDP-Glycosyltransferase/glycogen phosphorylase"/>
    <property type="match status" value="1"/>
</dbReference>
<dbReference type="SUPFAM" id="SSF49899">
    <property type="entry name" value="Concanavalin A-like lectins/glucanases"/>
    <property type="match status" value="1"/>
</dbReference>
<keyword evidence="6 12" id="KW-0812">Transmembrane</keyword>
<dbReference type="EC" id="2.4.1.-" evidence="12"/>
<evidence type="ECO:0000313" key="15">
    <source>
        <dbReference type="Proteomes" id="UP000001396"/>
    </source>
</evidence>
<comment type="pathway">
    <text evidence="2">Protein modification; protein glycosylation.</text>
</comment>
<keyword evidence="4 12" id="KW-0328">Glycosyltransferase</keyword>
<dbReference type="Gene3D" id="2.60.120.200">
    <property type="match status" value="1"/>
</dbReference>
<evidence type="ECO:0000313" key="14">
    <source>
        <dbReference type="EMBL" id="EFA81377.1"/>
    </source>
</evidence>
<dbReference type="InParanoid" id="D3B9Z0"/>
<sequence length="615" mass="70491">MSIFKSNSKSNNKWSKSNLYIFLVLFYILFIGGGVCNADETRKILFWAGPSWTGMGTNPYKTPNYLGQTYTKPSCPKQCEFSGDKAKQDEADAVVFEAQPLGQFGYAYLKDLPDFPQKQVDQYYVNFGFEHEHYFPLQFEPGYLSNIDVNMTFRQTSQVYITFTCSWGQMDHGSIDNFKNAPVKPFKEKIKGVGFMSSNCVGGGAIYRTQYIKNMMQLMVVDGLGECLHTKDLDKEDQKAVFADLGESMKIKEKVLGRYLFSLSFENNNITDYVTEKVYSLLMSGSIPIYMGADNIDEYVPEKSIIKTSDFKSPADLVKYLLYLSENEEEYNKYFEWKNKPYPAAFKEKYDRCVFYSGECNLCTHIHKIYDEVKSKENPGHRIHFGEPAEVKKNIRIAQFTHNSCIEVNRNASSHKPIAGQFTFMSWIYPESGSSSKILFSVDSISIGISRVWKQFYLYYCNGDNCVTGEKPIPFGEWRHIAVSITNETARTETIRLYVNGLEDVSLFSSSSVTSEVSNFKFGCKVWNTALSAETIRKSMFKKFRGDEVGLEAYMTFNDVVVSDYSKYRSALAISNIINSNSSKVKAFYEGVSWLLIYLWLYQQSIIQKQQQLEQ</sequence>
<dbReference type="AlphaFoldDB" id="D3B9Z0"/>
<dbReference type="GeneID" id="31360846"/>
<dbReference type="RefSeq" id="XP_020433495.1">
    <property type="nucleotide sequence ID" value="XM_020576246.1"/>
</dbReference>
<dbReference type="Gene3D" id="3.40.50.11660">
    <property type="entry name" value="Glycosyl transferase family 10, C-terminal domain"/>
    <property type="match status" value="1"/>
</dbReference>
<evidence type="ECO:0000259" key="13">
    <source>
        <dbReference type="Pfam" id="PF00852"/>
    </source>
</evidence>
<name>D3B9Z0_HETP5</name>
<keyword evidence="15" id="KW-1185">Reference proteome</keyword>
<comment type="similarity">
    <text evidence="3 12">Belongs to the glycosyltransferase 10 family.</text>
</comment>
<evidence type="ECO:0000256" key="8">
    <source>
        <dbReference type="ARBA" id="ARBA00022989"/>
    </source>
</evidence>
<evidence type="ECO:0000256" key="6">
    <source>
        <dbReference type="ARBA" id="ARBA00022692"/>
    </source>
</evidence>
<keyword evidence="5 12" id="KW-0808">Transferase</keyword>
<dbReference type="InterPro" id="IPR013320">
    <property type="entry name" value="ConA-like_dom_sf"/>
</dbReference>
<dbReference type="InterPro" id="IPR055270">
    <property type="entry name" value="Glyco_tran_10_C"/>
</dbReference>
<keyword evidence="10" id="KW-0325">Glycoprotein</keyword>
<evidence type="ECO:0000256" key="3">
    <source>
        <dbReference type="ARBA" id="ARBA00008919"/>
    </source>
</evidence>
<keyword evidence="9" id="KW-0472">Membrane</keyword>
<gene>
    <name evidence="14" type="ORF">PPL_05361</name>
</gene>
<dbReference type="InterPro" id="IPR001503">
    <property type="entry name" value="Glyco_trans_10"/>
</dbReference>
<evidence type="ECO:0000256" key="10">
    <source>
        <dbReference type="ARBA" id="ARBA00023180"/>
    </source>
</evidence>
<keyword evidence="7" id="KW-0735">Signal-anchor</keyword>
<dbReference type="Proteomes" id="UP000001396">
    <property type="component" value="Unassembled WGS sequence"/>
</dbReference>
<keyword evidence="12" id="KW-0333">Golgi apparatus</keyword>
<evidence type="ECO:0000256" key="7">
    <source>
        <dbReference type="ARBA" id="ARBA00022968"/>
    </source>
</evidence>
<evidence type="ECO:0000256" key="11">
    <source>
        <dbReference type="ARBA" id="ARBA00037847"/>
    </source>
</evidence>
<dbReference type="GO" id="GO:0032580">
    <property type="term" value="C:Golgi cisterna membrane"/>
    <property type="evidence" value="ECO:0007669"/>
    <property type="project" value="UniProtKB-SubCell"/>
</dbReference>
<comment type="caution">
    <text evidence="14">The sequence shown here is derived from an EMBL/GenBank/DDBJ whole genome shotgun (WGS) entry which is preliminary data.</text>
</comment>
<dbReference type="STRING" id="670386.D3B9Z0"/>
<evidence type="ECO:0000256" key="4">
    <source>
        <dbReference type="ARBA" id="ARBA00022676"/>
    </source>
</evidence>
<feature type="domain" description="Fucosyltransferase C-terminal" evidence="13">
    <location>
        <begin position="187"/>
        <end position="371"/>
    </location>
</feature>
<protein>
    <recommendedName>
        <fullName evidence="12">Fucosyltransferase</fullName>
        <ecNumber evidence="12">2.4.1.-</ecNumber>
    </recommendedName>
</protein>
<dbReference type="Pfam" id="PF00852">
    <property type="entry name" value="Glyco_transf_10"/>
    <property type="match status" value="1"/>
</dbReference>
<dbReference type="Pfam" id="PF13385">
    <property type="entry name" value="Laminin_G_3"/>
    <property type="match status" value="1"/>
</dbReference>
<dbReference type="GO" id="GO:0046920">
    <property type="term" value="F:alpha-(1-&gt;3)-fucosyltransferase activity"/>
    <property type="evidence" value="ECO:0007669"/>
    <property type="project" value="TreeGrafter"/>
</dbReference>
<evidence type="ECO:0000256" key="9">
    <source>
        <dbReference type="ARBA" id="ARBA00023136"/>
    </source>
</evidence>
<evidence type="ECO:0000256" key="1">
    <source>
        <dbReference type="ARBA" id="ARBA00004606"/>
    </source>
</evidence>
<accession>D3B9Z0</accession>
<evidence type="ECO:0000256" key="2">
    <source>
        <dbReference type="ARBA" id="ARBA00004922"/>
    </source>
</evidence>
<dbReference type="PANTHER" id="PTHR11929">
    <property type="entry name" value="ALPHA- 1,3 -FUCOSYLTRANSFERASE"/>
    <property type="match status" value="1"/>
</dbReference>
<dbReference type="UniPathway" id="UPA00378"/>
<keyword evidence="8" id="KW-1133">Transmembrane helix</keyword>
<dbReference type="PANTHER" id="PTHR11929:SF237">
    <property type="entry name" value="FUCOSYLTRANSFERASE"/>
    <property type="match status" value="1"/>
</dbReference>
<dbReference type="FunFam" id="3.40.50.11660:FF:000002">
    <property type="entry name" value="Alpha-(1,3)-fucosyltransferase"/>
    <property type="match status" value="1"/>
</dbReference>
<comment type="subcellular location">
    <subcellularLocation>
        <location evidence="11">Endomembrane system</location>
        <topology evidence="11">Single-pass membrane protein</topology>
    </subcellularLocation>
    <subcellularLocation>
        <location evidence="12">Golgi apparatus</location>
        <location evidence="12">Golgi stack membrane</location>
        <topology evidence="12">Single-pass type II membrane protein</topology>
    </subcellularLocation>
    <subcellularLocation>
        <location evidence="1">Membrane</location>
        <topology evidence="1">Single-pass type II membrane protein</topology>
    </subcellularLocation>
</comment>
<proteinExistence type="inferred from homology"/>
<dbReference type="OMA" id="VDAMGEC"/>
<evidence type="ECO:0000256" key="5">
    <source>
        <dbReference type="ARBA" id="ARBA00022679"/>
    </source>
</evidence>
<reference evidence="14 15" key="1">
    <citation type="journal article" date="2011" name="Genome Res.">
        <title>Phylogeny-wide analysis of social amoeba genomes highlights ancient origins for complex intercellular communication.</title>
        <authorList>
            <person name="Heidel A.J."/>
            <person name="Lawal H.M."/>
            <person name="Felder M."/>
            <person name="Schilde C."/>
            <person name="Helps N.R."/>
            <person name="Tunggal B."/>
            <person name="Rivero F."/>
            <person name="John U."/>
            <person name="Schleicher M."/>
            <person name="Eichinger L."/>
            <person name="Platzer M."/>
            <person name="Noegel A.A."/>
            <person name="Schaap P."/>
            <person name="Gloeckner G."/>
        </authorList>
    </citation>
    <scope>NUCLEOTIDE SEQUENCE [LARGE SCALE GENOMIC DNA]</scope>
    <source>
        <strain evidence="15">ATCC 26659 / Pp 5 / PN500</strain>
    </source>
</reference>